<feature type="region of interest" description="Disordered" evidence="7">
    <location>
        <begin position="972"/>
        <end position="1009"/>
    </location>
</feature>
<dbReference type="PANTHER" id="PTHR10037:SF62">
    <property type="entry name" value="SODIUM CHANNEL PROTEIN 60E"/>
    <property type="match status" value="1"/>
</dbReference>
<keyword evidence="4 8" id="KW-0472">Membrane</keyword>
<keyword evidence="2 8" id="KW-0812">Transmembrane</keyword>
<keyword evidence="5" id="KW-0407">Ion channel</keyword>
<proteinExistence type="inferred from homology"/>
<evidence type="ECO:0000256" key="4">
    <source>
        <dbReference type="ARBA" id="ARBA00023136"/>
    </source>
</evidence>
<dbReference type="Pfam" id="PF00520">
    <property type="entry name" value="Ion_trans"/>
    <property type="match status" value="2"/>
</dbReference>
<evidence type="ECO:0000259" key="9">
    <source>
        <dbReference type="Pfam" id="PF00520"/>
    </source>
</evidence>
<gene>
    <name evidence="10" type="ORF">CCMP2556_LOCUS28352</name>
</gene>
<evidence type="ECO:0000256" key="6">
    <source>
        <dbReference type="SAM" id="Coils"/>
    </source>
</evidence>
<keyword evidence="3 8" id="KW-1133">Transmembrane helix</keyword>
<dbReference type="InterPro" id="IPR019410">
    <property type="entry name" value="Methyltransf_16"/>
</dbReference>
<evidence type="ECO:0000256" key="7">
    <source>
        <dbReference type="SAM" id="MobiDB-lite"/>
    </source>
</evidence>
<feature type="compositionally biased region" description="Acidic residues" evidence="7">
    <location>
        <begin position="997"/>
        <end position="1009"/>
    </location>
</feature>
<feature type="region of interest" description="Disordered" evidence="7">
    <location>
        <begin position="14"/>
        <end position="99"/>
    </location>
</feature>
<feature type="transmembrane region" description="Helical" evidence="8">
    <location>
        <begin position="449"/>
        <end position="470"/>
    </location>
</feature>
<evidence type="ECO:0000256" key="3">
    <source>
        <dbReference type="ARBA" id="ARBA00022989"/>
    </source>
</evidence>
<keyword evidence="5" id="KW-0106">Calcium</keyword>
<keyword evidence="5" id="KW-0109">Calcium transport</keyword>
<feature type="transmembrane region" description="Helical" evidence="8">
    <location>
        <begin position="161"/>
        <end position="185"/>
    </location>
</feature>
<feature type="domain" description="Ion transport" evidence="9">
    <location>
        <begin position="165"/>
        <end position="470"/>
    </location>
</feature>
<feature type="transmembrane region" description="Helical" evidence="8">
    <location>
        <begin position="237"/>
        <end position="255"/>
    </location>
</feature>
<dbReference type="Gene3D" id="3.40.50.150">
    <property type="entry name" value="Vaccinia Virus protein VP39"/>
    <property type="match status" value="1"/>
</dbReference>
<comment type="similarity">
    <text evidence="5">Belongs to the calcium channel alpha-1 subunit (TC 1.A.1.11) family.</text>
</comment>
<dbReference type="InterPro" id="IPR029063">
    <property type="entry name" value="SAM-dependent_MTases_sf"/>
</dbReference>
<evidence type="ECO:0000313" key="10">
    <source>
        <dbReference type="EMBL" id="CAK9057471.1"/>
    </source>
</evidence>
<keyword evidence="5" id="KW-0406">Ion transport</keyword>
<feature type="transmembrane region" description="Helical" evidence="8">
    <location>
        <begin position="601"/>
        <end position="619"/>
    </location>
</feature>
<feature type="transmembrane region" description="Helical" evidence="8">
    <location>
        <begin position="756"/>
        <end position="774"/>
    </location>
</feature>
<evidence type="ECO:0000256" key="1">
    <source>
        <dbReference type="ARBA" id="ARBA00004141"/>
    </source>
</evidence>
<comment type="caution">
    <text evidence="10">The sequence shown here is derived from an EMBL/GenBank/DDBJ whole genome shotgun (WGS) entry which is preliminary data.</text>
</comment>
<feature type="transmembrane region" description="Helical" evidence="8">
    <location>
        <begin position="409"/>
        <end position="429"/>
    </location>
</feature>
<reference evidence="10 11" key="1">
    <citation type="submission" date="2024-02" db="EMBL/GenBank/DDBJ databases">
        <authorList>
            <person name="Chen Y."/>
            <person name="Shah S."/>
            <person name="Dougan E. K."/>
            <person name="Thang M."/>
            <person name="Chan C."/>
        </authorList>
    </citation>
    <scope>NUCLEOTIDE SEQUENCE [LARGE SCALE GENOMIC DNA]</scope>
</reference>
<dbReference type="Proteomes" id="UP001642484">
    <property type="component" value="Unassembled WGS sequence"/>
</dbReference>
<dbReference type="PANTHER" id="PTHR10037">
    <property type="entry name" value="VOLTAGE-GATED CATION CHANNEL CALCIUM AND SODIUM"/>
    <property type="match status" value="1"/>
</dbReference>
<feature type="compositionally biased region" description="Low complexity" evidence="7">
    <location>
        <begin position="974"/>
        <end position="988"/>
    </location>
</feature>
<feature type="region of interest" description="Disordered" evidence="7">
    <location>
        <begin position="1237"/>
        <end position="1277"/>
    </location>
</feature>
<evidence type="ECO:0000256" key="8">
    <source>
        <dbReference type="SAM" id="Phobius"/>
    </source>
</evidence>
<keyword evidence="6" id="KW-0175">Coiled coil</keyword>
<feature type="transmembrane region" description="Helical" evidence="8">
    <location>
        <begin position="563"/>
        <end position="581"/>
    </location>
</feature>
<feature type="compositionally biased region" description="Basic and acidic residues" evidence="7">
    <location>
        <begin position="48"/>
        <end position="68"/>
    </location>
</feature>
<organism evidence="10 11">
    <name type="scientific">Durusdinium trenchii</name>
    <dbReference type="NCBI Taxonomy" id="1381693"/>
    <lineage>
        <taxon>Eukaryota</taxon>
        <taxon>Sar</taxon>
        <taxon>Alveolata</taxon>
        <taxon>Dinophyceae</taxon>
        <taxon>Suessiales</taxon>
        <taxon>Symbiodiniaceae</taxon>
        <taxon>Durusdinium</taxon>
    </lineage>
</organism>
<feature type="compositionally biased region" description="Low complexity" evidence="7">
    <location>
        <begin position="69"/>
        <end position="80"/>
    </location>
</feature>
<dbReference type="SUPFAM" id="SSF81324">
    <property type="entry name" value="Voltage-gated potassium channels"/>
    <property type="match status" value="2"/>
</dbReference>
<sequence length="1321" mass="147831">MVNPGYILHERNHAHSQEHHHSHSHEHHDQHDRHERHHHHEHHRRHYIHPEDPRAHHSRHQHEPHEKAAASSDPSPSDMAGRPSDSQEKLSPPTTGPAKLLYDTEPEEFKCWPSLQVIDEGDLETGSLARVRLRGKEFQVCRRSLYIFPLKSCFRRHVIELVTWFFFDKFILFLILFNSLCLASYDHRSPDSGFNWVSDNVFDPILTCFFTLEFVLKVIAFGFVLDETSYLRDAWNWLDFVVVVTGLLQVTNAMSSEEGVGFLRMFRILRPLRSLNAVPQMKVLVNTVLSSIPRLGNVSIMAAFLFCTFGILGMSLFSGVFYRSCRRFAQPLLLGSNGTECWSWPQTGEMRLCGGRYLCEDSPLGEQGHCGGHPADPNELFRPSFEGGQRGFPWCSGSEPLKVFPESEWISFDNLGTALITIFQCMTVEGWTDVMYRIQDGYGFEVATVYFFLLIPVTSFFLLNVALAVVDEAREDFAEEAADEALEEELKLAQEVDESELTHHSSRPRPSGRGWMGSLVGAAEDMTRAMSKALDVEQSEEEEALWWDSPIVRFLKAMATNEVFTSVIMCFIAANVVTMMLDGYPPILEIQDFLATSERVFLVIFCLEMCILIGAFGPCRYLRTPVMCFDGVIVVASVVQVLTSPDGQGGAIAALRTLRLFRVLNKLASRWPSFRVLLKAMLYTGKSLSYWIVLFSLVLYICTLMFLQLFATKFHFVDVDTLAEVGPDQGQPWCQGTEALEEPFRQDCIPRANFDTFLWALVSIFQIMTGENWNTIMYAGMRAQGWIFGAFFVGLIIFGQILFLSLFLSMLLSKFDEVQDEMEQKEAEKLSKSKKEVGTTSLRSLFRAASTLRVVAETWREAVQEKKVSPEEDVLRWWCLNEPVARCLKLETPGSYRVELFLENETEVALHRFNQCFPQSHARLASPDDQLQKRPKQQTPGEEAEPHSPEATKPLRHLEQQLQELEDLLRQPGAREAAAEAAAHAVAPAAPPAELPAETETEESSDDEAAEGLLKLTLGRGTLDVSLHLRAAAGGGTGARLWTGGVLLAEWLLQAEQAELLKGKQVLELGAGAAALPSVAAAAGAGAVVATEGVEEVVAQMRRNLQANAPAVRGEQLWWQHTGRRRYRKKEQFDVVLFADGVYTERGAWLLADAATALLRPSGTLIGALPDLRAGMSSFEEDLSARGLVGSEVSLDQEIIDAASRPYDEDSRGLVAGGSAKDYRLILWRYSQEVTAASKRTATPPPKKKEVVPTPRPPEAAAKPAATKAVAPSEEKAPNLKSEWGNIALLCLLYLGLSGMSEERNEISLQVLEWQPERLIE</sequence>
<keyword evidence="5" id="KW-0107">Calcium channel</keyword>
<feature type="compositionally biased region" description="Low complexity" evidence="7">
    <location>
        <begin position="1259"/>
        <end position="1272"/>
    </location>
</feature>
<dbReference type="InterPro" id="IPR005821">
    <property type="entry name" value="Ion_trans_dom"/>
</dbReference>
<dbReference type="PRINTS" id="PR00167">
    <property type="entry name" value="CACHANNEL"/>
</dbReference>
<feature type="compositionally biased region" description="Basic residues" evidence="7">
    <location>
        <begin position="34"/>
        <end position="47"/>
    </location>
</feature>
<evidence type="ECO:0000313" key="11">
    <source>
        <dbReference type="Proteomes" id="UP001642484"/>
    </source>
</evidence>
<feature type="transmembrane region" description="Helical" evidence="8">
    <location>
        <begin position="205"/>
        <end position="225"/>
    </location>
</feature>
<feature type="coiled-coil region" evidence="6">
    <location>
        <begin position="808"/>
        <end position="835"/>
    </location>
</feature>
<dbReference type="InterPro" id="IPR027359">
    <property type="entry name" value="Volt_channel_dom_sf"/>
</dbReference>
<feature type="region of interest" description="Disordered" evidence="7">
    <location>
        <begin position="496"/>
        <end position="515"/>
    </location>
</feature>
<feature type="transmembrane region" description="Helical" evidence="8">
    <location>
        <begin position="688"/>
        <end position="711"/>
    </location>
</feature>
<protein>
    <recommendedName>
        <fullName evidence="9">Ion transport domain-containing protein</fullName>
    </recommendedName>
</protein>
<keyword evidence="5" id="KW-0851">Voltage-gated channel</keyword>
<keyword evidence="11" id="KW-1185">Reference proteome</keyword>
<dbReference type="Gene3D" id="1.20.120.350">
    <property type="entry name" value="Voltage-gated potassium channels. Chain C"/>
    <property type="match status" value="2"/>
</dbReference>
<feature type="transmembrane region" description="Helical" evidence="8">
    <location>
        <begin position="298"/>
        <end position="322"/>
    </location>
</feature>
<dbReference type="SUPFAM" id="SSF53335">
    <property type="entry name" value="S-adenosyl-L-methionine-dependent methyltransferases"/>
    <property type="match status" value="1"/>
</dbReference>
<name>A0ABP0N1I7_9DINO</name>
<dbReference type="InterPro" id="IPR043203">
    <property type="entry name" value="VGCC_Ca_Na"/>
</dbReference>
<accession>A0ABP0N1I7</accession>
<dbReference type="Pfam" id="PF10294">
    <property type="entry name" value="Methyltransf_16"/>
    <property type="match status" value="1"/>
</dbReference>
<dbReference type="InterPro" id="IPR002077">
    <property type="entry name" value="VDCCAlpha1"/>
</dbReference>
<evidence type="ECO:0000256" key="5">
    <source>
        <dbReference type="RuleBase" id="RU003808"/>
    </source>
</evidence>
<dbReference type="Gene3D" id="1.10.287.70">
    <property type="match status" value="2"/>
</dbReference>
<evidence type="ECO:0000256" key="2">
    <source>
        <dbReference type="ARBA" id="ARBA00022692"/>
    </source>
</evidence>
<feature type="domain" description="Ion transport" evidence="9">
    <location>
        <begin position="563"/>
        <end position="821"/>
    </location>
</feature>
<comment type="subcellular location">
    <subcellularLocation>
        <location evidence="1 5">Membrane</location>
        <topology evidence="1 5">Multi-pass membrane protein</topology>
    </subcellularLocation>
</comment>
<feature type="transmembrane region" description="Helical" evidence="8">
    <location>
        <begin position="786"/>
        <end position="812"/>
    </location>
</feature>
<dbReference type="EMBL" id="CAXAMN010021273">
    <property type="protein sequence ID" value="CAK9057471.1"/>
    <property type="molecule type" value="Genomic_DNA"/>
</dbReference>
<feature type="region of interest" description="Disordered" evidence="7">
    <location>
        <begin position="923"/>
        <end position="954"/>
    </location>
</feature>
<keyword evidence="5" id="KW-0813">Transport</keyword>